<feature type="domain" description="Trimeric autotransporter adhesin YadA-like stalk" evidence="13">
    <location>
        <begin position="1028"/>
        <end position="1059"/>
    </location>
</feature>
<dbReference type="SUPFAM" id="SSF101967">
    <property type="entry name" value="Adhesin YadA, collagen-binding domain"/>
    <property type="match status" value="18"/>
</dbReference>
<feature type="domain" description="Trimeric autotransporter adhesin YadA-like head" evidence="12">
    <location>
        <begin position="159"/>
        <end position="180"/>
    </location>
</feature>
<feature type="domain" description="ESPR" evidence="14">
    <location>
        <begin position="1"/>
        <end position="46"/>
    </location>
</feature>
<dbReference type="Pfam" id="PF13018">
    <property type="entry name" value="ESPR"/>
    <property type="match status" value="1"/>
</dbReference>
<feature type="domain" description="Trimeric autotransporter adhesin YadA-like head" evidence="12">
    <location>
        <begin position="227"/>
        <end position="250"/>
    </location>
</feature>
<organism evidence="15 16">
    <name type="scientific">Advenella kashmirensis</name>
    <dbReference type="NCBI Taxonomy" id="310575"/>
    <lineage>
        <taxon>Bacteria</taxon>
        <taxon>Pseudomonadati</taxon>
        <taxon>Pseudomonadota</taxon>
        <taxon>Betaproteobacteria</taxon>
        <taxon>Burkholderiales</taxon>
        <taxon>Alcaligenaceae</taxon>
    </lineage>
</organism>
<keyword evidence="10" id="KW-0998">Cell outer membrane</keyword>
<feature type="domain" description="Trimeric autotransporter adhesin YadA-like stalk" evidence="13">
    <location>
        <begin position="3346"/>
        <end position="3386"/>
    </location>
</feature>
<dbReference type="InterPro" id="IPR008640">
    <property type="entry name" value="Adhesin_Head_dom"/>
</dbReference>
<dbReference type="Gene3D" id="6.20.50.100">
    <property type="match status" value="20"/>
</dbReference>
<feature type="domain" description="Trimeric autotransporter adhesin YadA-like stalk" evidence="13">
    <location>
        <begin position="2722"/>
        <end position="2760"/>
    </location>
</feature>
<evidence type="ECO:0000256" key="4">
    <source>
        <dbReference type="ARBA" id="ARBA00022448"/>
    </source>
</evidence>
<keyword evidence="7" id="KW-0732">Signal</keyword>
<evidence type="ECO:0000256" key="8">
    <source>
        <dbReference type="ARBA" id="ARBA00022927"/>
    </source>
</evidence>
<dbReference type="Pfam" id="PF05658">
    <property type="entry name" value="YadA_head"/>
    <property type="match status" value="4"/>
</dbReference>
<dbReference type="Pfam" id="PF03895">
    <property type="entry name" value="YadA_anchor"/>
    <property type="match status" value="1"/>
</dbReference>
<dbReference type="CDD" id="cd12820">
    <property type="entry name" value="LbR_YadA-like"/>
    <property type="match status" value="1"/>
</dbReference>
<feature type="domain" description="Trimeric autotransporter adhesin YadA-like stalk" evidence="13">
    <location>
        <begin position="1762"/>
        <end position="1803"/>
    </location>
</feature>
<evidence type="ECO:0000256" key="2">
    <source>
        <dbReference type="ARBA" id="ARBA00004442"/>
    </source>
</evidence>
<feature type="domain" description="Trimeric autotransporter adhesin YadA-like stalk" evidence="13">
    <location>
        <begin position="2167"/>
        <end position="2196"/>
    </location>
</feature>
<evidence type="ECO:0000256" key="9">
    <source>
        <dbReference type="ARBA" id="ARBA00023136"/>
    </source>
</evidence>
<keyword evidence="6" id="KW-0812">Transmembrane</keyword>
<dbReference type="InterPro" id="IPR011049">
    <property type="entry name" value="Serralysin-like_metalloprot_C"/>
</dbReference>
<feature type="domain" description="Trimeric autotransporter adhesin YadA-like stalk" evidence="13">
    <location>
        <begin position="2422"/>
        <end position="2460"/>
    </location>
</feature>
<comment type="caution">
    <text evidence="15">The sequence shown here is derived from an EMBL/GenBank/DDBJ whole genome shotgun (WGS) entry which is preliminary data.</text>
</comment>
<feature type="domain" description="Trimeric autotransporter adhesin YadA-like stalk" evidence="13">
    <location>
        <begin position="2272"/>
        <end position="2314"/>
    </location>
</feature>
<dbReference type="EMBL" id="DOEK01000029">
    <property type="protein sequence ID" value="HBP30080.1"/>
    <property type="molecule type" value="Genomic_DNA"/>
</dbReference>
<dbReference type="Proteomes" id="UP000264036">
    <property type="component" value="Unassembled WGS sequence"/>
</dbReference>
<dbReference type="InterPro" id="IPR005594">
    <property type="entry name" value="YadA_C"/>
</dbReference>
<feature type="domain" description="Trimeric autotransporter adhesin YadA-like stalk" evidence="13">
    <location>
        <begin position="2572"/>
        <end position="2615"/>
    </location>
</feature>
<feature type="domain" description="Trimeric autotransporter adhesin YadA-like stalk" evidence="13">
    <location>
        <begin position="1502"/>
        <end position="1541"/>
    </location>
</feature>
<evidence type="ECO:0000256" key="5">
    <source>
        <dbReference type="ARBA" id="ARBA00022452"/>
    </source>
</evidence>
<proteinExistence type="inferred from homology"/>
<feature type="domain" description="Trimeric autotransporter adhesin YadA-like stalk" evidence="13">
    <location>
        <begin position="1395"/>
        <end position="1425"/>
    </location>
</feature>
<dbReference type="InterPro" id="IPR045584">
    <property type="entry name" value="Pilin-like"/>
</dbReference>
<feature type="domain" description="Trimeric autotransporter adhesin YadA-like stalk" evidence="13">
    <location>
        <begin position="818"/>
        <end position="849"/>
    </location>
</feature>
<gene>
    <name evidence="15" type="ORF">DD666_11760</name>
</gene>
<dbReference type="SUPFAM" id="SSF54523">
    <property type="entry name" value="Pili subunits"/>
    <property type="match status" value="1"/>
</dbReference>
<sequence length="3466" mass="347471">MNKIFRVIWSAATGNWVVVSEISKAAISKPGSVYASEKQLNNVLASVASGSGRLKLTELAIAFCLAGLWTVASPALAAALKASFNPGTEVASSRCGTGANATNVAGIAVGCGAQAVSGIVSVLDRGNPFENRNDLRFSTSNGGLLETQSIAIGEASYAGKSAIALGGRSNATDDFATAMGVWARAQGKSSVAIGPRTLATGNTSLALGRESVANADFAQAIGNVSAATGTSSLAIGHSATATGSRSIAIGGADPGSEVVGGQRGVTYQAQSLTKAEGSGSIALGGGARATADRAVALGERAQATRADAVALGSASNTNAAATAINNATVGGHAYTEFAGVVSNPNRVLSVGAAGAERQIKNVGSGEISATSTDAVNGSQLYAIASRQGGGMNFSGDANTNGSTVENDRRVEIPSSGNLNITGGVTNPANLLNDQIGVVADPAGKTLNVRLRKDLNLGSDGSLNFGTSGPNLSNIGLNMNNKKITGLSPGTAGTDAVNVSQLNGVKATADNAMTEVSKGWNLQANGDAASKVAPGNTVQFIDGANIDITRQGNNVTIATSSNLTADSLRINNQGPVLNATGIAMGGKKITGLADGTAPNDAVNFSQLDGVKSRADNALIQAGNALIQAHDAFTEASKGWNLQANGDAASKVAPGNTVQFIDGANIDITRQGSNVTVATSPALTADSLTINNRGPVLNANGIAMGSKKITGLADGAAPNDAVNFSQLDGVKSSADNALTQAGNAIVEASKGWNLQANGDTATKVAPGDTVQFIDGNNINVTRNGKDLTIATASNMTADSLTINNGGPIINAGGINMGGKKITGLADGTAPTDAVSFSQLNGVKAVADNAMAEASKGFNLQTNGDTAAKVAPGDTVQFINGTNIGITRAGNDITIATAADLTADSLTINNGGPVLNAGGIDMGGKKITGLADGTGPTDAVSFSQLDGVKTVADNAMAEASKGFNLQTNGDTATKVAPGDTVQFIDGNNINVIRNGNDLTIATSSDLTADSLTINNGGPVLNAGGIDMGGKKITGLADGTAPTDAVSFSQLDGVKTVADNAMAEASKGFNLQANGDTATKVAPGDTVQFIDGANIDITRAGNNITIATAADLTADSLTINNGGPALNADGIVMGGKKVTGLADGAAPNDAVNFSQLDGVKSRADDALTQAGNALTEASKGWNLQANGDTATKVAPGDTVQFIDGTNIDITRVGNDITISTAADLTADSLTINNGGPVLDADGINMNDKKLINVAPGTLSADSKDAVNASQLFAVGNSTAAALGGNSTFNPDTGVVTPSLQVGDKNFTNVNDALGDLNTTLAATTAEASKGWNLQANGDTPSKVAPGDTVQFIEGANINIARSGNDLTIATSAALTADSLTFNNGGPVLNAGGIDMGSTKITGLADGTAPTDAVSFSQLDGVKTMADNAMVEASKGFSLQANGDTATKVAPGDTVRFIDGTNIDITRAGNDITIATSSALTADSLSIDNGGPIIHVDGINMNDKKFINVAAGTLSADSKDGVNASQLFAAGNSTAAALGGNSTFNPDTGVVMPSLQVGDKSFTNVNDALVDLSTTLADTVAEASKGWNLQANGDTATKVAPGDTVQFIDGTNINITRAGNGITIATAADLTADSLTINNGGPVLNAGGIDLGGKKISGLADGAAPNDAVNFSQLDGVKSKADNALNQADNALAEASRGWDLQANGDAATKVAPGDTVQFIDGNNINVTRSGNDLTIATTADLTADSLIINNAGPVLSSAGIDMNGKKLTNVAPGSLSADSKDAVNASQLFSVGNSTAAALGGNSTFNPDTGVVNPSLQIGDRNFSNVNDALDDLNTALTATAVEASKGWNLQANGEGASKVAPGGTVQFIDGTNIEITRAGNDITIATAADLTADSLTINNGGPALNAGGIDMGGKKITGLADGTAPTDAVSFSQLDGVKTVADNAMAEATKGFNLQANGDMATKVALGDTVRFIDGSNINVIRNGNDLTIATASNLTADSLTINNAGPVLSNAGIDMNDKKLINVAPGTLSADSKDGVNASQLFAVGNSTAAALGGNSTFNPDTGVVTPSLQVADKNFTNVNDALGDLNTTLAAATVEASKGWNLQANGDTATKVAPGDTVQFIDGTNINITRSGNNLTIATSADLTADSLTINNGGPALNADGIVMGGKKITGLADGTAPTDAVSFSQLDGVKTVADNAMAEASKGWNLQANGDTATKVAPGDKVQFIDGTNIDITRAGNEITVATSADLTGDSLTINNGGPVLNVDGINMNDKKLTNVAAGTLSTDSKDGVNASQLFAVGNSTAAAFGGNSTFNPDTGVVNPSLQVGDKNFSNVNDALGDLNTTLAAATVEASKGWNLEANGDTATKVAPGDTVQFIDGANIDITRNGNDLMFATSADLTADSLTINNGGPVLNVDGINMNDKKLTNVAAGTLSTDSKDAVNASQLFAVGNSTAAAFGGNSTFDPDTGMVTPSLTVGDRNFTTVNDALDDLNTTLAATTVEASKGWNLQANGDTASKVAPGDTVQFIDGTNIDITRAGNDITIATSADLTVDSLAINNGGPVFNVDGINMNDKKITNVVAGTLSADSKDAVNASQLFAVGNSTAEALGGNSAFNPNTGVLTPSLQVGDKNFTNVNDALGDLNTTLAATTAEASKGWNLQANGDAASKVAPGGTVQFIDGTNIDITRNGNDLTFSTSADLTAESLTINNGGPVFNVDGINMNDKKLTNVAAGTLSTDSKDGVNASQLFAVGNSTAAAFGGNSTFDPASGIVTPALTVGDKNFSNVNDALGDLNTTLASTTAEASKGWILQANGDSATRVAPGDTVQFIDGTNIEITRNGNDLTFSTSADLTAESLTINNGGPVFNVDGINMNDKKLTNVAAGTLSTDSKDGVNASQLFAVGNSTAAAFGGNSTFDPASGIVTPSLTVGDKNFSNVNDALGDLNTTLAATTTEASKGWNLQANGDTATKVAPGDTVQFIDGTNIDIIRNGNEITIATVADLTADSLTFNNGGPVLSSTGIDLSDKKLTNVAAGTLSADSKDGVNASQLFAAGSSTAAAFGGDSTFDPETGEVKAGLKIGDKLFTSVNSALDAINNNVGTVARRSWDIAGADGIVANVATGGQVRFVAGNEYTKVGVTQDNGVSTVSVSAASSPLQYTQANQANGKNDPIADPFIKTNSVTLVGQDTTAPVSLNNVARATLSADSVQAVNGQQLYGLGQSIASTLGGETRFNAETGQLDTTIRIGNNSYRNVADALSSIGEAADRGWQLQLNNDTPQNVAAGSTVGFNQGSNMQLTRDGNQITVATVPNVTFESVKTDRVEGDTISAKSYLGVIDGPALTQSGIDAAGKPITNLKPGEIAEGSTDAVTGGQLHSLAGGTAAALNRLQGNLDRVAKDANAGSATAGAMANLPQAYLPGKSMFALATARYVGQQGFAAGLSKVSENGNWIIKGSVSGNTRGKTMVGAGIGYQW</sequence>
<evidence type="ECO:0000256" key="1">
    <source>
        <dbReference type="ARBA" id="ARBA00004241"/>
    </source>
</evidence>
<keyword evidence="4" id="KW-0813">Transport</keyword>
<feature type="domain" description="Trimeric autotransporter adhesin YadA-like stalk" evidence="13">
    <location>
        <begin position="1650"/>
        <end position="1689"/>
    </location>
</feature>
<reference evidence="15 16" key="1">
    <citation type="journal article" date="2018" name="Nat. Biotechnol.">
        <title>A standardized bacterial taxonomy based on genome phylogeny substantially revises the tree of life.</title>
        <authorList>
            <person name="Parks D.H."/>
            <person name="Chuvochina M."/>
            <person name="Waite D.W."/>
            <person name="Rinke C."/>
            <person name="Skarshewski A."/>
            <person name="Chaumeil P.A."/>
            <person name="Hugenholtz P."/>
        </authorList>
    </citation>
    <scope>NUCLEOTIDE SEQUENCE [LARGE SCALE GENOMIC DNA]</scope>
    <source>
        <strain evidence="15">UBA10707</strain>
    </source>
</reference>
<keyword evidence="8" id="KW-0653">Protein transport</keyword>
<dbReference type="InterPro" id="IPR024973">
    <property type="entry name" value="ESPR"/>
</dbReference>
<feature type="domain" description="Trimeric autotransporter adhesin YadA-like stalk" evidence="13">
    <location>
        <begin position="587"/>
        <end position="623"/>
    </location>
</feature>
<feature type="domain" description="Trimeric autotransporter adhesin YadA-like stalk" evidence="13">
    <location>
        <begin position="3190"/>
        <end position="3228"/>
    </location>
</feature>
<dbReference type="Gene3D" id="2.20.70.140">
    <property type="match status" value="1"/>
</dbReference>
<evidence type="ECO:0000259" key="12">
    <source>
        <dbReference type="Pfam" id="PF05658"/>
    </source>
</evidence>
<evidence type="ECO:0000256" key="10">
    <source>
        <dbReference type="ARBA" id="ARBA00023237"/>
    </source>
</evidence>
<protein>
    <submittedName>
        <fullName evidence="15">Uncharacterized protein</fullName>
    </submittedName>
</protein>
<dbReference type="GO" id="GO:0009279">
    <property type="term" value="C:cell outer membrane"/>
    <property type="evidence" value="ECO:0007669"/>
    <property type="project" value="UniProtKB-SubCell"/>
</dbReference>
<dbReference type="Pfam" id="PF05662">
    <property type="entry name" value="YadA_stalk"/>
    <property type="match status" value="24"/>
</dbReference>
<comment type="similarity">
    <text evidence="3">Belongs to the autotransporter-2 (AT-2) (TC 1.B.40) family.</text>
</comment>
<feature type="domain" description="Trimeric autotransporter adhesin YadA-like stalk" evidence="13">
    <location>
        <begin position="1133"/>
        <end position="1170"/>
    </location>
</feature>
<name>A0A356LGE1_9BURK</name>
<dbReference type="Gene3D" id="3.30.1300.30">
    <property type="entry name" value="GSPII I/J protein-like"/>
    <property type="match status" value="1"/>
</dbReference>
<evidence type="ECO:0000256" key="7">
    <source>
        <dbReference type="ARBA" id="ARBA00022729"/>
    </source>
</evidence>
<feature type="domain" description="Trimeric autotransporter adhesin YadA-like stalk" evidence="13">
    <location>
        <begin position="358"/>
        <end position="401"/>
    </location>
</feature>
<feature type="domain" description="Trimeric autotransporter adhesin YadA-like stalk" evidence="13">
    <location>
        <begin position="482"/>
        <end position="515"/>
    </location>
</feature>
<dbReference type="GO" id="GO:0009986">
    <property type="term" value="C:cell surface"/>
    <property type="evidence" value="ECO:0007669"/>
    <property type="project" value="UniProtKB-SubCell"/>
</dbReference>
<evidence type="ECO:0000313" key="16">
    <source>
        <dbReference type="Proteomes" id="UP000264036"/>
    </source>
</evidence>
<comment type="subcellular location">
    <subcellularLocation>
        <location evidence="2">Cell outer membrane</location>
    </subcellularLocation>
    <subcellularLocation>
        <location evidence="1">Cell surface</location>
    </subcellularLocation>
</comment>
<feature type="domain" description="Trimeric autotransporter adhesin YadA-like stalk" evidence="13">
    <location>
        <begin position="1912"/>
        <end position="1947"/>
    </location>
</feature>
<feature type="domain" description="Trimeric autotransporter adhesin YadA-like stalk" evidence="13">
    <location>
        <begin position="1245"/>
        <end position="1286"/>
    </location>
</feature>
<keyword evidence="9" id="KW-0472">Membrane</keyword>
<feature type="domain" description="Trimeric autotransporter adhesin YadA-like stalk" evidence="13">
    <location>
        <begin position="3022"/>
        <end position="3059"/>
    </location>
</feature>
<feature type="domain" description="Trimeric autotransporter adhesin YadA-like C-terminal membrane anchor" evidence="11">
    <location>
        <begin position="3406"/>
        <end position="3466"/>
    </location>
</feature>
<feature type="domain" description="Trimeric autotransporter adhesin YadA-like head" evidence="12">
    <location>
        <begin position="275"/>
        <end position="298"/>
    </location>
</feature>
<keyword evidence="5" id="KW-1134">Transmembrane beta strand</keyword>
<evidence type="ECO:0000259" key="11">
    <source>
        <dbReference type="Pfam" id="PF03895"/>
    </source>
</evidence>
<dbReference type="Gene3D" id="1.20.5.170">
    <property type="match status" value="7"/>
</dbReference>
<dbReference type="InterPro" id="IPR008635">
    <property type="entry name" value="Coiled_stalk_dom"/>
</dbReference>
<evidence type="ECO:0000313" key="15">
    <source>
        <dbReference type="EMBL" id="HBP30080.1"/>
    </source>
</evidence>
<evidence type="ECO:0000259" key="14">
    <source>
        <dbReference type="Pfam" id="PF13018"/>
    </source>
</evidence>
<feature type="domain" description="Trimeric autotransporter adhesin YadA-like stalk" evidence="13">
    <location>
        <begin position="706"/>
        <end position="745"/>
    </location>
</feature>
<evidence type="ECO:0000259" key="13">
    <source>
        <dbReference type="Pfam" id="PF05662"/>
    </source>
</evidence>
<evidence type="ECO:0000256" key="6">
    <source>
        <dbReference type="ARBA" id="ARBA00022692"/>
    </source>
</evidence>
<dbReference type="Gene3D" id="2.150.10.10">
    <property type="entry name" value="Serralysin-like metalloprotease, C-terminal"/>
    <property type="match status" value="3"/>
</dbReference>
<feature type="domain" description="Trimeric autotransporter adhesin YadA-like stalk" evidence="13">
    <location>
        <begin position="2017"/>
        <end position="2058"/>
    </location>
</feature>
<dbReference type="GO" id="GO:0015031">
    <property type="term" value="P:protein transport"/>
    <property type="evidence" value="ECO:0007669"/>
    <property type="project" value="UniProtKB-KW"/>
</dbReference>
<feature type="domain" description="Trimeric autotransporter adhesin YadA-like stalk" evidence="13">
    <location>
        <begin position="923"/>
        <end position="954"/>
    </location>
</feature>
<feature type="domain" description="Trimeric autotransporter adhesin YadA-like head" evidence="12">
    <location>
        <begin position="185"/>
        <end position="211"/>
    </location>
</feature>
<evidence type="ECO:0000256" key="3">
    <source>
        <dbReference type="ARBA" id="ARBA00005848"/>
    </source>
</evidence>
<feature type="domain" description="Trimeric autotransporter adhesin YadA-like stalk" evidence="13">
    <location>
        <begin position="2872"/>
        <end position="2910"/>
    </location>
</feature>
<accession>A0A356LGE1</accession>